<dbReference type="SUPFAM" id="SSF57850">
    <property type="entry name" value="RING/U-box"/>
    <property type="match status" value="1"/>
</dbReference>
<gene>
    <name evidence="1" type="ORF">RDB_LOCUS17926</name>
</gene>
<accession>A0A8H2WTT1</accession>
<dbReference type="Gene3D" id="1.20.120.1750">
    <property type="match status" value="1"/>
</dbReference>
<protein>
    <submittedName>
        <fullName evidence="1">Uncharacterized protein</fullName>
    </submittedName>
</protein>
<dbReference type="Proteomes" id="UP000663831">
    <property type="component" value="Unassembled WGS sequence"/>
</dbReference>
<dbReference type="AlphaFoldDB" id="A0A8H2WTT1"/>
<sequence>MPSLPRIARKLVFYTYPHDLARDTTLLLSFMSANPQELYKELYPTAWRVLRMSGGNAGTSASAFYSARLAFGVKQLTDQKFTIPQTHIEIGIGQSTQLSTNAEGFVHWSVPVGQPAVGSDKNQVNRTLRAINTTGDQRDICIGSIDAEKSVFRPMICWPRVNSALPSPVFRCIFWHTMNYYANSYGSHNGVSHSLESRPISPYYRQPTPTLATLGGIRFDRHHEPGLTRVSCPQAGCHQQFSEADIERWGDSASKSRYHYLVGIRRTALESLRSVQAASTPRNKRVDEQASVDYMKVHTKPCPSCTAPIAKYGDGCDHMKCAPPGGCGFEL</sequence>
<proteinExistence type="predicted"/>
<name>A0A8H2WTT1_9AGAM</name>
<evidence type="ECO:0000313" key="1">
    <source>
        <dbReference type="EMBL" id="CAE6405690.1"/>
    </source>
</evidence>
<organism evidence="1 2">
    <name type="scientific">Rhizoctonia solani</name>
    <dbReference type="NCBI Taxonomy" id="456999"/>
    <lineage>
        <taxon>Eukaryota</taxon>
        <taxon>Fungi</taxon>
        <taxon>Dikarya</taxon>
        <taxon>Basidiomycota</taxon>
        <taxon>Agaricomycotina</taxon>
        <taxon>Agaricomycetes</taxon>
        <taxon>Cantharellales</taxon>
        <taxon>Ceratobasidiaceae</taxon>
        <taxon>Rhizoctonia</taxon>
    </lineage>
</organism>
<dbReference type="EMBL" id="CAJMWV010000588">
    <property type="protein sequence ID" value="CAE6405690.1"/>
    <property type="molecule type" value="Genomic_DNA"/>
</dbReference>
<reference evidence="1" key="1">
    <citation type="submission" date="2021-01" db="EMBL/GenBank/DDBJ databases">
        <authorList>
            <person name="Kaushik A."/>
        </authorList>
    </citation>
    <scope>NUCLEOTIDE SEQUENCE</scope>
    <source>
        <strain evidence="1">AG3-1AP</strain>
    </source>
</reference>
<dbReference type="CDD" id="cd20336">
    <property type="entry name" value="Rcat_RBR"/>
    <property type="match status" value="1"/>
</dbReference>
<evidence type="ECO:0000313" key="2">
    <source>
        <dbReference type="Proteomes" id="UP000663831"/>
    </source>
</evidence>
<comment type="caution">
    <text evidence="1">The sequence shown here is derived from an EMBL/GenBank/DDBJ whole genome shotgun (WGS) entry which is preliminary data.</text>
</comment>